<evidence type="ECO:0000256" key="5">
    <source>
        <dbReference type="ARBA" id="ARBA00023163"/>
    </source>
</evidence>
<evidence type="ECO:0000256" key="1">
    <source>
        <dbReference type="ARBA" id="ARBA00010641"/>
    </source>
</evidence>
<feature type="domain" description="RNA polymerase sigma-70 region 2" evidence="6">
    <location>
        <begin position="23"/>
        <end position="91"/>
    </location>
</feature>
<keyword evidence="3" id="KW-0731">Sigma factor</keyword>
<evidence type="ECO:0000259" key="6">
    <source>
        <dbReference type="Pfam" id="PF04542"/>
    </source>
</evidence>
<sequence length="187" mass="21247">MHADQQYINALRLHSSQQIEEIYRNFAPGIKSFLVSKGASPEEAGDIFQEAIIDVYRLAQNKNFILTCPLEAFLLLICKRKWINQVEKNKRQGVTKPVDDGYTWVASKDDEVAAFHAATLEKEEIVVAMLQQISDRCREIIIASYADKSQQQLADELGVSYAYLRKKKSLCMAELISLVRNNKNHAA</sequence>
<dbReference type="PANTHER" id="PTHR43133">
    <property type="entry name" value="RNA POLYMERASE ECF-TYPE SIGMA FACTO"/>
    <property type="match status" value="1"/>
</dbReference>
<dbReference type="Pfam" id="PF04542">
    <property type="entry name" value="Sigma70_r2"/>
    <property type="match status" value="1"/>
</dbReference>
<name>A0ABZ0W2M1_9BACT</name>
<dbReference type="InterPro" id="IPR039425">
    <property type="entry name" value="RNA_pol_sigma-70-like"/>
</dbReference>
<dbReference type="EMBL" id="CP139960">
    <property type="protein sequence ID" value="WQD36717.1"/>
    <property type="molecule type" value="Genomic_DNA"/>
</dbReference>
<organism evidence="7 8">
    <name type="scientific">Niabella yanshanensis</name>
    <dbReference type="NCBI Taxonomy" id="577386"/>
    <lineage>
        <taxon>Bacteria</taxon>
        <taxon>Pseudomonadati</taxon>
        <taxon>Bacteroidota</taxon>
        <taxon>Chitinophagia</taxon>
        <taxon>Chitinophagales</taxon>
        <taxon>Chitinophagaceae</taxon>
        <taxon>Niabella</taxon>
    </lineage>
</organism>
<dbReference type="PANTHER" id="PTHR43133:SF8">
    <property type="entry name" value="RNA POLYMERASE SIGMA FACTOR HI_1459-RELATED"/>
    <property type="match status" value="1"/>
</dbReference>
<dbReference type="RefSeq" id="WP_114790330.1">
    <property type="nucleotide sequence ID" value="NZ_CP139960.1"/>
</dbReference>
<dbReference type="InterPro" id="IPR014284">
    <property type="entry name" value="RNA_pol_sigma-70_dom"/>
</dbReference>
<evidence type="ECO:0000256" key="2">
    <source>
        <dbReference type="ARBA" id="ARBA00023015"/>
    </source>
</evidence>
<reference evidence="7 8" key="1">
    <citation type="submission" date="2023-12" db="EMBL/GenBank/DDBJ databases">
        <title>Genome sequencing and assembly of bacterial species from a model synthetic community.</title>
        <authorList>
            <person name="Hogle S.L."/>
        </authorList>
    </citation>
    <scope>NUCLEOTIDE SEQUENCE [LARGE SCALE GENOMIC DNA]</scope>
    <source>
        <strain evidence="7 8">HAMBI_3031</strain>
    </source>
</reference>
<dbReference type="Proteomes" id="UP001325680">
    <property type="component" value="Chromosome"/>
</dbReference>
<protein>
    <submittedName>
        <fullName evidence="7">RNA polymerase sigma factor</fullName>
    </submittedName>
</protein>
<dbReference type="NCBIfam" id="TIGR02937">
    <property type="entry name" value="sigma70-ECF"/>
    <property type="match status" value="1"/>
</dbReference>
<evidence type="ECO:0000256" key="3">
    <source>
        <dbReference type="ARBA" id="ARBA00023082"/>
    </source>
</evidence>
<accession>A0ABZ0W2M1</accession>
<keyword evidence="5" id="KW-0804">Transcription</keyword>
<dbReference type="InterPro" id="IPR013324">
    <property type="entry name" value="RNA_pol_sigma_r3/r4-like"/>
</dbReference>
<dbReference type="InterPro" id="IPR013325">
    <property type="entry name" value="RNA_pol_sigma_r2"/>
</dbReference>
<dbReference type="InterPro" id="IPR007627">
    <property type="entry name" value="RNA_pol_sigma70_r2"/>
</dbReference>
<keyword evidence="2" id="KW-0805">Transcription regulation</keyword>
<keyword evidence="8" id="KW-1185">Reference proteome</keyword>
<comment type="similarity">
    <text evidence="1">Belongs to the sigma-70 factor family. ECF subfamily.</text>
</comment>
<evidence type="ECO:0000313" key="8">
    <source>
        <dbReference type="Proteomes" id="UP001325680"/>
    </source>
</evidence>
<keyword evidence="4" id="KW-0238">DNA-binding</keyword>
<gene>
    <name evidence="7" type="ORF">U0035_13675</name>
</gene>
<evidence type="ECO:0000256" key="4">
    <source>
        <dbReference type="ARBA" id="ARBA00023125"/>
    </source>
</evidence>
<evidence type="ECO:0000313" key="7">
    <source>
        <dbReference type="EMBL" id="WQD36717.1"/>
    </source>
</evidence>
<dbReference type="Gene3D" id="1.10.1740.10">
    <property type="match status" value="1"/>
</dbReference>
<dbReference type="SUPFAM" id="SSF88659">
    <property type="entry name" value="Sigma3 and sigma4 domains of RNA polymerase sigma factors"/>
    <property type="match status" value="1"/>
</dbReference>
<dbReference type="SUPFAM" id="SSF88946">
    <property type="entry name" value="Sigma2 domain of RNA polymerase sigma factors"/>
    <property type="match status" value="1"/>
</dbReference>
<proteinExistence type="inferred from homology"/>